<protein>
    <submittedName>
        <fullName evidence="1">Short-chain dehydrogenase</fullName>
    </submittedName>
</protein>
<dbReference type="Proteomes" id="UP000814140">
    <property type="component" value="Unassembled WGS sequence"/>
</dbReference>
<reference evidence="1" key="1">
    <citation type="submission" date="2021-03" db="EMBL/GenBank/DDBJ databases">
        <authorList>
            <consortium name="DOE Joint Genome Institute"/>
            <person name="Ahrendt S."/>
            <person name="Looney B.P."/>
            <person name="Miyauchi S."/>
            <person name="Morin E."/>
            <person name="Drula E."/>
            <person name="Courty P.E."/>
            <person name="Chicoki N."/>
            <person name="Fauchery L."/>
            <person name="Kohler A."/>
            <person name="Kuo A."/>
            <person name="Labutti K."/>
            <person name="Pangilinan J."/>
            <person name="Lipzen A."/>
            <person name="Riley R."/>
            <person name="Andreopoulos W."/>
            <person name="He G."/>
            <person name="Johnson J."/>
            <person name="Barry K.W."/>
            <person name="Grigoriev I.V."/>
            <person name="Nagy L."/>
            <person name="Hibbett D."/>
            <person name="Henrissat B."/>
            <person name="Matheny P.B."/>
            <person name="Labbe J."/>
            <person name="Martin F."/>
        </authorList>
    </citation>
    <scope>NUCLEOTIDE SEQUENCE</scope>
    <source>
        <strain evidence="1">HHB10654</strain>
    </source>
</reference>
<proteinExistence type="predicted"/>
<evidence type="ECO:0000313" key="2">
    <source>
        <dbReference type="Proteomes" id="UP000814140"/>
    </source>
</evidence>
<evidence type="ECO:0000313" key="1">
    <source>
        <dbReference type="EMBL" id="KAI0065466.1"/>
    </source>
</evidence>
<gene>
    <name evidence="1" type="ORF">BV25DRAFT_1982364</name>
</gene>
<organism evidence="1 2">
    <name type="scientific">Artomyces pyxidatus</name>
    <dbReference type="NCBI Taxonomy" id="48021"/>
    <lineage>
        <taxon>Eukaryota</taxon>
        <taxon>Fungi</taxon>
        <taxon>Dikarya</taxon>
        <taxon>Basidiomycota</taxon>
        <taxon>Agaricomycotina</taxon>
        <taxon>Agaricomycetes</taxon>
        <taxon>Russulales</taxon>
        <taxon>Auriscalpiaceae</taxon>
        <taxon>Artomyces</taxon>
    </lineage>
</organism>
<accession>A0ACB8TBN8</accession>
<sequence>MGRRSFLGFLATQYDPLPPVEPQDLSGKTVLVVGANIGLGYEAAKHFANMKPGKLILACRTVEKGKQAAHSTILFFPFEIFANVAPVILTAIKEETSFENIEARAVDLSVSQSVVDFADLFVKEEDRLDVYVYNAGVALDTHTRTVDDWETTLQVNDLSSMLLTVLLLPLMLKSPDPKFSPRAVIVASDVHFAAVITPEELASPNLLETFNDKEHCTPHGDIQRRVMSGRYNLSKLLNVFFVRELASRLPANSPLIVNAVNPGLCHSGLSRNARFPTSLFMFIFKALVARTTEMGSRPLVWAATAARHREHDLRGAYVSDSGVKEPSDFVLSEEGARVQKRLWNETADALTKVSPKFKAIVDEYLSG</sequence>
<dbReference type="EMBL" id="MU277195">
    <property type="protein sequence ID" value="KAI0065466.1"/>
    <property type="molecule type" value="Genomic_DNA"/>
</dbReference>
<comment type="caution">
    <text evidence="1">The sequence shown here is derived from an EMBL/GenBank/DDBJ whole genome shotgun (WGS) entry which is preliminary data.</text>
</comment>
<reference evidence="1" key="2">
    <citation type="journal article" date="2022" name="New Phytol.">
        <title>Evolutionary transition to the ectomycorrhizal habit in the genomes of a hyperdiverse lineage of mushroom-forming fungi.</title>
        <authorList>
            <person name="Looney B."/>
            <person name="Miyauchi S."/>
            <person name="Morin E."/>
            <person name="Drula E."/>
            <person name="Courty P.E."/>
            <person name="Kohler A."/>
            <person name="Kuo A."/>
            <person name="LaButti K."/>
            <person name="Pangilinan J."/>
            <person name="Lipzen A."/>
            <person name="Riley R."/>
            <person name="Andreopoulos W."/>
            <person name="He G."/>
            <person name="Johnson J."/>
            <person name="Nolan M."/>
            <person name="Tritt A."/>
            <person name="Barry K.W."/>
            <person name="Grigoriev I.V."/>
            <person name="Nagy L.G."/>
            <person name="Hibbett D."/>
            <person name="Henrissat B."/>
            <person name="Matheny P.B."/>
            <person name="Labbe J."/>
            <person name="Martin F.M."/>
        </authorList>
    </citation>
    <scope>NUCLEOTIDE SEQUENCE</scope>
    <source>
        <strain evidence="1">HHB10654</strain>
    </source>
</reference>
<keyword evidence="2" id="KW-1185">Reference proteome</keyword>
<name>A0ACB8TBN8_9AGAM</name>